<dbReference type="SUPFAM" id="SSF109604">
    <property type="entry name" value="HD-domain/PDEase-like"/>
    <property type="match status" value="1"/>
</dbReference>
<accession>A0A6B2L412</accession>
<dbReference type="AlphaFoldDB" id="A0A6B2L412"/>
<proteinExistence type="predicted"/>
<dbReference type="Pfam" id="PF01966">
    <property type="entry name" value="HD"/>
    <property type="match status" value="1"/>
</dbReference>
<dbReference type="InterPro" id="IPR050135">
    <property type="entry name" value="dGTPase-like"/>
</dbReference>
<dbReference type="Gene3D" id="1.10.3210.10">
    <property type="entry name" value="Hypothetical protein af1432"/>
    <property type="match status" value="1"/>
</dbReference>
<protein>
    <recommendedName>
        <fullName evidence="1">HD/PDEase domain-containing protein</fullName>
    </recommendedName>
</protein>
<dbReference type="InterPro" id="IPR003607">
    <property type="entry name" value="HD/PDEase_dom"/>
</dbReference>
<feature type="domain" description="HD/PDEase" evidence="1">
    <location>
        <begin position="33"/>
        <end position="179"/>
    </location>
</feature>
<reference evidence="2" key="1">
    <citation type="journal article" date="2020" name="J. Eukaryot. Microbiol.">
        <title>De novo Sequencing, Assembly and Annotation of the Transcriptome for the Free-Living Testate Amoeba Arcella intermedia.</title>
        <authorList>
            <person name="Ribeiro G.M."/>
            <person name="Porfirio-Sousa A.L."/>
            <person name="Maurer-Alcala X.X."/>
            <person name="Katz L.A."/>
            <person name="Lahr D.J.G."/>
        </authorList>
    </citation>
    <scope>NUCLEOTIDE SEQUENCE</scope>
</reference>
<dbReference type="GO" id="GO:0008832">
    <property type="term" value="F:dGTPase activity"/>
    <property type="evidence" value="ECO:0007669"/>
    <property type="project" value="TreeGrafter"/>
</dbReference>
<dbReference type="FunFam" id="1.10.3210.10:FF:000030">
    <property type="entry name" value="Deoxynucleoside triphosphate triphosphohydrolase SAMHD1 homolog"/>
    <property type="match status" value="1"/>
</dbReference>
<dbReference type="EMBL" id="GIBP01002745">
    <property type="protein sequence ID" value="NDV31714.1"/>
    <property type="molecule type" value="Transcribed_RNA"/>
</dbReference>
<sequence>MNSKCIAVIDTPQFQRLRDLKQLGVIYLTFPGAVHSRFEHSVGVGHLAELLMKRFQRDQAELNITHRDIHNVTVAGLIHDLGHGPFSHSFEKWIKMYRPEIGFHHERMSQMMFQHLIEDNYIDFFEEDDILFINELISGKYSKKHEDKAWMFEIVANRRNSVDVDKFDYLARDSYNCGIKSSYDSSRLMIFSRVINNEICYHHKEGWNLNSLFNTRYSLFKQVYSHKVGVAIEHMVADALTLADKHMKISERSQSPATFTHLTDCIIKTIEASTEAQLEESRKLIKRIRRRDLYKCVEECIVPGDKIQHFKVPSAAEVVSGYSSDGLESLSEDDVIVDTHINNYALKDKNPIDSIHWFSKWEGNESFSLSQKDISLLAPSTFSEKYIRIYCRQKDKIAATQNAWRNYLRKTNQNIASPEHLYKGRFESGKKKLF</sequence>
<dbReference type="GO" id="GO:0005634">
    <property type="term" value="C:nucleus"/>
    <property type="evidence" value="ECO:0007669"/>
    <property type="project" value="TreeGrafter"/>
</dbReference>
<organism evidence="2">
    <name type="scientific">Arcella intermedia</name>
    <dbReference type="NCBI Taxonomy" id="1963864"/>
    <lineage>
        <taxon>Eukaryota</taxon>
        <taxon>Amoebozoa</taxon>
        <taxon>Tubulinea</taxon>
        <taxon>Elardia</taxon>
        <taxon>Arcellinida</taxon>
        <taxon>Sphaerothecina</taxon>
        <taxon>Arcellidae</taxon>
        <taxon>Arcella</taxon>
    </lineage>
</organism>
<evidence type="ECO:0000259" key="1">
    <source>
        <dbReference type="SMART" id="SM00471"/>
    </source>
</evidence>
<dbReference type="CDD" id="cd00077">
    <property type="entry name" value="HDc"/>
    <property type="match status" value="1"/>
</dbReference>
<dbReference type="Gene3D" id="3.30.70.2760">
    <property type="match status" value="1"/>
</dbReference>
<evidence type="ECO:0000313" key="2">
    <source>
        <dbReference type="EMBL" id="NDV31714.1"/>
    </source>
</evidence>
<dbReference type="GO" id="GO:0006203">
    <property type="term" value="P:dGTP catabolic process"/>
    <property type="evidence" value="ECO:0007669"/>
    <property type="project" value="TreeGrafter"/>
</dbReference>
<dbReference type="PANTHER" id="PTHR11373:SF4">
    <property type="entry name" value="DEOXYNUCLEOSIDE TRIPHOSPHATE TRIPHOSPHOHYDROLASE SAMHD1"/>
    <property type="match status" value="1"/>
</dbReference>
<dbReference type="PANTHER" id="PTHR11373">
    <property type="entry name" value="DEOXYNUCLEOSIDE TRIPHOSPHATE TRIPHOSPHOHYDROLASE"/>
    <property type="match status" value="1"/>
</dbReference>
<name>A0A6B2L412_9EUKA</name>
<dbReference type="SMART" id="SM00471">
    <property type="entry name" value="HDc"/>
    <property type="match status" value="1"/>
</dbReference>
<dbReference type="InterPro" id="IPR006674">
    <property type="entry name" value="HD_domain"/>
</dbReference>